<gene>
    <name evidence="2" type="ORF">ACFSKU_08940</name>
</gene>
<evidence type="ECO:0000313" key="3">
    <source>
        <dbReference type="Proteomes" id="UP001597369"/>
    </source>
</evidence>
<feature type="compositionally biased region" description="Basic and acidic residues" evidence="1">
    <location>
        <begin position="83"/>
        <end position="99"/>
    </location>
</feature>
<reference evidence="3" key="1">
    <citation type="journal article" date="2019" name="Int. J. Syst. Evol. Microbiol.">
        <title>The Global Catalogue of Microorganisms (GCM) 10K type strain sequencing project: providing services to taxonomists for standard genome sequencing and annotation.</title>
        <authorList>
            <consortium name="The Broad Institute Genomics Platform"/>
            <consortium name="The Broad Institute Genome Sequencing Center for Infectious Disease"/>
            <person name="Wu L."/>
            <person name="Ma J."/>
        </authorList>
    </citation>
    <scope>NUCLEOTIDE SEQUENCE [LARGE SCALE GENOMIC DNA]</scope>
    <source>
        <strain evidence="3">JCM 16545</strain>
    </source>
</reference>
<evidence type="ECO:0000256" key="1">
    <source>
        <dbReference type="SAM" id="MobiDB-lite"/>
    </source>
</evidence>
<comment type="caution">
    <text evidence="2">The sequence shown here is derived from an EMBL/GenBank/DDBJ whole genome shotgun (WGS) entry which is preliminary data.</text>
</comment>
<evidence type="ECO:0000313" key="2">
    <source>
        <dbReference type="EMBL" id="MFD2067008.1"/>
    </source>
</evidence>
<keyword evidence="3" id="KW-1185">Reference proteome</keyword>
<protein>
    <submittedName>
        <fullName evidence="2">Uncharacterized protein</fullName>
    </submittedName>
</protein>
<proteinExistence type="predicted"/>
<name>A0ABW4WWB1_9BACT</name>
<sequence>MEEIQKAAIKKFEDWEGNKPYKILFLAFQDELAHLLDKGYTPELVRLHLQSATALDLPYKQFREAFYRFRKKLKLSRPKGKGKQGEPEKKTELKPKEKEIPEFNFNLGAASTDDYMKDFFNNVKRPGDWDERMKNK</sequence>
<organism evidence="2 3">
    <name type="scientific">Pontibacter silvestris</name>
    <dbReference type="NCBI Taxonomy" id="2305183"/>
    <lineage>
        <taxon>Bacteria</taxon>
        <taxon>Pseudomonadati</taxon>
        <taxon>Bacteroidota</taxon>
        <taxon>Cytophagia</taxon>
        <taxon>Cytophagales</taxon>
        <taxon>Hymenobacteraceae</taxon>
        <taxon>Pontibacter</taxon>
    </lineage>
</organism>
<dbReference type="Proteomes" id="UP001597369">
    <property type="component" value="Unassembled WGS sequence"/>
</dbReference>
<dbReference type="RefSeq" id="WP_229963019.1">
    <property type="nucleotide sequence ID" value="NZ_JAJJWI010000043.1"/>
</dbReference>
<feature type="region of interest" description="Disordered" evidence="1">
    <location>
        <begin position="76"/>
        <end position="99"/>
    </location>
</feature>
<accession>A0ABW4WWB1</accession>
<dbReference type="EMBL" id="JBHUHV010000026">
    <property type="protein sequence ID" value="MFD2067008.1"/>
    <property type="molecule type" value="Genomic_DNA"/>
</dbReference>